<dbReference type="Proteomes" id="UP000002601">
    <property type="component" value="Chromosome"/>
</dbReference>
<dbReference type="eggNOG" id="COG0692">
    <property type="taxonomic scope" value="Bacteria"/>
</dbReference>
<evidence type="ECO:0000259" key="10">
    <source>
        <dbReference type="Pfam" id="PF03167"/>
    </source>
</evidence>
<comment type="similarity">
    <text evidence="3">Belongs to the uracil-DNA glycosylase (UDG) superfamily. UNG family.</text>
</comment>
<keyword evidence="7" id="KW-0378">Hydrolase</keyword>
<dbReference type="Gene3D" id="3.40.470.10">
    <property type="entry name" value="Uracil-DNA glycosylase-like domain"/>
    <property type="match status" value="1"/>
</dbReference>
<comment type="function">
    <text evidence="2">Excises uracil residues from the DNA which can arise as a result of misincorporation of dUMP residues by DNA polymerase or due to deamination of cytosine.</text>
</comment>
<evidence type="ECO:0000256" key="5">
    <source>
        <dbReference type="ARBA" id="ARBA00018429"/>
    </source>
</evidence>
<dbReference type="GO" id="GO:0004844">
    <property type="term" value="F:uracil DNA N-glycosylase activity"/>
    <property type="evidence" value="ECO:0007669"/>
    <property type="project" value="UniProtKB-EC"/>
</dbReference>
<dbReference type="SUPFAM" id="SSF52141">
    <property type="entry name" value="Uracil-DNA glycosylase-like"/>
    <property type="match status" value="1"/>
</dbReference>
<dbReference type="InterPro" id="IPR036895">
    <property type="entry name" value="Uracil-DNA_glycosylase-like_sf"/>
</dbReference>
<keyword evidence="12" id="KW-1185">Reference proteome</keyword>
<dbReference type="OrthoDB" id="9804372at2"/>
<dbReference type="EC" id="3.2.2.27" evidence="4"/>
<dbReference type="EMBL" id="CP001649">
    <property type="protein sequence ID" value="ACS78799.1"/>
    <property type="molecule type" value="Genomic_DNA"/>
</dbReference>
<dbReference type="InterPro" id="IPR002043">
    <property type="entry name" value="UDG_fam1"/>
</dbReference>
<dbReference type="Pfam" id="PF03167">
    <property type="entry name" value="UDG"/>
    <property type="match status" value="1"/>
</dbReference>
<dbReference type="GO" id="GO:0097510">
    <property type="term" value="P:base-excision repair, AP site formation via deaminated base removal"/>
    <property type="evidence" value="ECO:0007669"/>
    <property type="project" value="TreeGrafter"/>
</dbReference>
<evidence type="ECO:0000256" key="8">
    <source>
        <dbReference type="ARBA" id="ARBA00023204"/>
    </source>
</evidence>
<reference evidence="11 12" key="1">
    <citation type="submission" date="2009-06" db="EMBL/GenBank/DDBJ databases">
        <title>Complete sequence of Desulfovibrio salexigens DSM 2638.</title>
        <authorList>
            <consortium name="US DOE Joint Genome Institute"/>
            <person name="Lucas S."/>
            <person name="Copeland A."/>
            <person name="Lapidus A."/>
            <person name="Glavina del Rio T."/>
            <person name="Tice H."/>
            <person name="Bruce D."/>
            <person name="Goodwin L."/>
            <person name="Pitluck S."/>
            <person name="Munk A.C."/>
            <person name="Brettin T."/>
            <person name="Detter J.C."/>
            <person name="Han C."/>
            <person name="Tapia R."/>
            <person name="Larimer F."/>
            <person name="Land M."/>
            <person name="Hauser L."/>
            <person name="Kyrpides N."/>
            <person name="Anderson I."/>
            <person name="Wall J.D."/>
            <person name="Arkin A.P."/>
            <person name="Dehal P."/>
            <person name="Chivian D."/>
            <person name="Giles B."/>
            <person name="Hazen T.C."/>
        </authorList>
    </citation>
    <scope>NUCLEOTIDE SEQUENCE [LARGE SCALE GENOMIC DNA]</scope>
    <source>
        <strain evidence="12">ATCC 14822 / DSM 2638 / NCIMB 8403 / VKM B-1763</strain>
    </source>
</reference>
<sequence length="236" mass="27065">MRVNFCLSSYEVHESWRGFFTLPRMMELDRISSSIGKDFTPNADKVLRFCETDLSNMKVVILGQDPYPQMGVATGRAFEVGDIKTWAELKRNASLVNILKLMHKNYLQAEEVEGIAKIRTDIESGKFPVLPPKKLFNHLEEEGVLFMNTALTCQLENPGSHTEIWRDFSSALLQYIQQKNASAKWLLWGKDAQEFASFVPENQKLTSYHPRLFNKTPGSFLGENHFADCPEINWVK</sequence>
<dbReference type="InterPro" id="IPR018085">
    <property type="entry name" value="Ura-DNA_Glyclase_AS"/>
</dbReference>
<feature type="active site" description="Proton acceptor" evidence="9">
    <location>
        <position position="65"/>
    </location>
</feature>
<dbReference type="CDD" id="cd10027">
    <property type="entry name" value="UDG-F1-like"/>
    <property type="match status" value="1"/>
</dbReference>
<gene>
    <name evidence="11" type="ordered locus">Desal_0733</name>
</gene>
<keyword evidence="8" id="KW-0234">DNA repair</keyword>
<protein>
    <recommendedName>
        <fullName evidence="5">Uracil-DNA glycosylase</fullName>
        <ecNumber evidence="4">3.2.2.27</ecNumber>
    </recommendedName>
</protein>
<feature type="domain" description="Uracil-DNA glycosylase-like" evidence="10">
    <location>
        <begin position="54"/>
        <end position="226"/>
    </location>
</feature>
<comment type="catalytic activity">
    <reaction evidence="1">
        <text>Hydrolyzes single-stranded DNA or mismatched double-stranded DNA and polynucleotides, releasing free uracil.</text>
        <dbReference type="EC" id="3.2.2.27"/>
    </reaction>
</comment>
<dbReference type="PROSITE" id="PS00130">
    <property type="entry name" value="U_DNA_GLYCOSYLASE"/>
    <property type="match status" value="1"/>
</dbReference>
<evidence type="ECO:0000313" key="11">
    <source>
        <dbReference type="EMBL" id="ACS78799.1"/>
    </source>
</evidence>
<dbReference type="HOGENOM" id="CLU_032162_3_1_7"/>
<dbReference type="PANTHER" id="PTHR11264:SF8">
    <property type="entry name" value="URACIL-DNA GLYCOSYLASE-LIKE DOMAIN-CONTAINING PROTEIN"/>
    <property type="match status" value="1"/>
</dbReference>
<evidence type="ECO:0000256" key="2">
    <source>
        <dbReference type="ARBA" id="ARBA00002631"/>
    </source>
</evidence>
<dbReference type="InterPro" id="IPR005122">
    <property type="entry name" value="Uracil-DNA_glycosylase-like"/>
</dbReference>
<evidence type="ECO:0000256" key="6">
    <source>
        <dbReference type="ARBA" id="ARBA00022763"/>
    </source>
</evidence>
<name>C6BYK8_MARSD</name>
<proteinExistence type="inferred from homology"/>
<evidence type="ECO:0000256" key="9">
    <source>
        <dbReference type="PROSITE-ProRule" id="PRU10072"/>
    </source>
</evidence>
<dbReference type="PANTHER" id="PTHR11264">
    <property type="entry name" value="URACIL-DNA GLYCOSYLASE"/>
    <property type="match status" value="1"/>
</dbReference>
<evidence type="ECO:0000256" key="4">
    <source>
        <dbReference type="ARBA" id="ARBA00012030"/>
    </source>
</evidence>
<evidence type="ECO:0000256" key="3">
    <source>
        <dbReference type="ARBA" id="ARBA00008184"/>
    </source>
</evidence>
<organism evidence="11 12">
    <name type="scientific">Maridesulfovibrio salexigens (strain ATCC 14822 / DSM 2638 / NCIMB 8403 / VKM B-1763)</name>
    <name type="common">Desulfovibrio salexigens</name>
    <dbReference type="NCBI Taxonomy" id="526222"/>
    <lineage>
        <taxon>Bacteria</taxon>
        <taxon>Pseudomonadati</taxon>
        <taxon>Thermodesulfobacteriota</taxon>
        <taxon>Desulfovibrionia</taxon>
        <taxon>Desulfovibrionales</taxon>
        <taxon>Desulfovibrionaceae</taxon>
        <taxon>Maridesulfovibrio</taxon>
    </lineage>
</organism>
<evidence type="ECO:0000256" key="1">
    <source>
        <dbReference type="ARBA" id="ARBA00001400"/>
    </source>
</evidence>
<keyword evidence="6" id="KW-0227">DNA damage</keyword>
<dbReference type="KEGG" id="dsa:Desal_0733"/>
<evidence type="ECO:0000313" key="12">
    <source>
        <dbReference type="Proteomes" id="UP000002601"/>
    </source>
</evidence>
<dbReference type="AlphaFoldDB" id="C6BYK8"/>
<evidence type="ECO:0000256" key="7">
    <source>
        <dbReference type="ARBA" id="ARBA00022801"/>
    </source>
</evidence>
<dbReference type="STRING" id="526222.Desal_0733"/>
<accession>C6BYK8</accession>